<dbReference type="InterPro" id="IPR036291">
    <property type="entry name" value="NAD(P)-bd_dom_sf"/>
</dbReference>
<protein>
    <submittedName>
        <fullName evidence="5">NAD-dependent epimerase/dehydratase family protein</fullName>
    </submittedName>
</protein>
<keyword evidence="3" id="KW-0520">NAD</keyword>
<evidence type="ECO:0000313" key="5">
    <source>
        <dbReference type="EMBL" id="MFC5648650.1"/>
    </source>
</evidence>
<proteinExistence type="inferred from homology"/>
<accession>A0ABW0VSU5</accession>
<evidence type="ECO:0000313" key="6">
    <source>
        <dbReference type="Proteomes" id="UP001596047"/>
    </source>
</evidence>
<gene>
    <name evidence="5" type="ORF">ACFPYJ_05825</name>
</gene>
<dbReference type="RefSeq" id="WP_379187116.1">
    <property type="nucleotide sequence ID" value="NZ_JBHSOW010000018.1"/>
</dbReference>
<comment type="similarity">
    <text evidence="1">Belongs to the NAD(P)-dependent epimerase/dehydratase family.</text>
</comment>
<keyword evidence="6" id="KW-1185">Reference proteome</keyword>
<dbReference type="SUPFAM" id="SSF51735">
    <property type="entry name" value="NAD(P)-binding Rossmann-fold domains"/>
    <property type="match status" value="1"/>
</dbReference>
<dbReference type="Proteomes" id="UP001596047">
    <property type="component" value="Unassembled WGS sequence"/>
</dbReference>
<evidence type="ECO:0000259" key="4">
    <source>
        <dbReference type="Pfam" id="PF01370"/>
    </source>
</evidence>
<dbReference type="PANTHER" id="PTHR43103:SF5">
    <property type="entry name" value="4-EPIMERASE, PUTATIVE (AFU_ORTHOLOGUE AFUA_7G00360)-RELATED"/>
    <property type="match status" value="1"/>
</dbReference>
<dbReference type="Gene3D" id="3.40.50.720">
    <property type="entry name" value="NAD(P)-binding Rossmann-like Domain"/>
    <property type="match status" value="1"/>
</dbReference>
<feature type="domain" description="NAD-dependent epimerase/dehydratase" evidence="4">
    <location>
        <begin position="4"/>
        <end position="217"/>
    </location>
</feature>
<dbReference type="InterPro" id="IPR001509">
    <property type="entry name" value="Epimerase_deHydtase"/>
</dbReference>
<evidence type="ECO:0000256" key="1">
    <source>
        <dbReference type="ARBA" id="ARBA00007637"/>
    </source>
</evidence>
<dbReference type="EMBL" id="JBHSOW010000018">
    <property type="protein sequence ID" value="MFC5648650.1"/>
    <property type="molecule type" value="Genomic_DNA"/>
</dbReference>
<evidence type="ECO:0000256" key="2">
    <source>
        <dbReference type="ARBA" id="ARBA00023002"/>
    </source>
</evidence>
<organism evidence="5 6">
    <name type="scientific">Paenibacillus solisilvae</name>
    <dbReference type="NCBI Taxonomy" id="2486751"/>
    <lineage>
        <taxon>Bacteria</taxon>
        <taxon>Bacillati</taxon>
        <taxon>Bacillota</taxon>
        <taxon>Bacilli</taxon>
        <taxon>Bacillales</taxon>
        <taxon>Paenibacillaceae</taxon>
        <taxon>Paenibacillus</taxon>
    </lineage>
</organism>
<reference evidence="6" key="1">
    <citation type="journal article" date="2019" name="Int. J. Syst. Evol. Microbiol.">
        <title>The Global Catalogue of Microorganisms (GCM) 10K type strain sequencing project: providing services to taxonomists for standard genome sequencing and annotation.</title>
        <authorList>
            <consortium name="The Broad Institute Genomics Platform"/>
            <consortium name="The Broad Institute Genome Sequencing Center for Infectious Disease"/>
            <person name="Wu L."/>
            <person name="Ma J."/>
        </authorList>
    </citation>
    <scope>NUCLEOTIDE SEQUENCE [LARGE SCALE GENOMIC DNA]</scope>
    <source>
        <strain evidence="6">CGMCC 1.3240</strain>
    </source>
</reference>
<dbReference type="Pfam" id="PF01370">
    <property type="entry name" value="Epimerase"/>
    <property type="match status" value="1"/>
</dbReference>
<keyword evidence="2" id="KW-0560">Oxidoreductase</keyword>
<dbReference type="PANTHER" id="PTHR43103">
    <property type="entry name" value="NUCLEOSIDE-DIPHOSPHATE-SUGAR EPIMERASE"/>
    <property type="match status" value="1"/>
</dbReference>
<evidence type="ECO:0000256" key="3">
    <source>
        <dbReference type="ARBA" id="ARBA00023027"/>
    </source>
</evidence>
<name>A0ABW0VSU5_9BACL</name>
<comment type="caution">
    <text evidence="5">The sequence shown here is derived from an EMBL/GenBank/DDBJ whole genome shotgun (WGS) entry which is preliminary data.</text>
</comment>
<sequence>MKHIAVTGGSGKLGRCVAEDLIAHGYEVTVVDSKAPEGLRCTYMNAQLTDAGEAYGALKGTDAVIHLAAIPGLTTYTHGRIFANNVMSTYNVLEAAEALGMRRAVIGSSESSYGFYWAKHPFVPDYLPVDEKHPQLPQETYGMSKVLNEMTAEMFNRSSGMQIVPLRFSTIISEQEWPHIVRRLQADAANFKRNLYSHVDVRDAASACRLALEADVPTSQGLNITSGITLSDVETPELIARYFPEIKDIREDLSGYTALVSNRLAREVLGWEPVHTWRDFA</sequence>